<comment type="pathway">
    <text evidence="1 8">Cofactor biosynthesis; tetrahydrofolate biosynthesis; 5,6,7,8-tetrahydrofolate from 7,8-dihydrofolate: step 1/1.</text>
</comment>
<protein>
    <recommendedName>
        <fullName evidence="3 8">Dihydrofolate reductase</fullName>
        <ecNumber evidence="3 8">1.5.1.3</ecNumber>
    </recommendedName>
</protein>
<dbReference type="EMBL" id="JOKJ01000003">
    <property type="protein sequence ID" value="KEQ10170.1"/>
    <property type="molecule type" value="Genomic_DNA"/>
</dbReference>
<keyword evidence="12" id="KW-1185">Reference proteome</keyword>
<evidence type="ECO:0000256" key="3">
    <source>
        <dbReference type="ARBA" id="ARBA00012856"/>
    </source>
</evidence>
<evidence type="ECO:0000313" key="11">
    <source>
        <dbReference type="EMBL" id="KEQ10170.1"/>
    </source>
</evidence>
<keyword evidence="11" id="KW-0418">Kinase</keyword>
<dbReference type="RefSeq" id="WP_037162970.1">
    <property type="nucleotide sequence ID" value="NZ_CAJXID010000001.1"/>
</dbReference>
<evidence type="ECO:0000256" key="4">
    <source>
        <dbReference type="ARBA" id="ARBA00022563"/>
    </source>
</evidence>
<accession>A0A922T5W4</accession>
<dbReference type="AlphaFoldDB" id="A0A922T5W4"/>
<keyword evidence="4 8" id="KW-0554">One-carbon metabolism</keyword>
<dbReference type="SUPFAM" id="SSF53597">
    <property type="entry name" value="Dihydrofolate reductase-like"/>
    <property type="match status" value="1"/>
</dbReference>
<dbReference type="GO" id="GO:0006730">
    <property type="term" value="P:one-carbon metabolic process"/>
    <property type="evidence" value="ECO:0007669"/>
    <property type="project" value="UniProtKB-KW"/>
</dbReference>
<evidence type="ECO:0000256" key="9">
    <source>
        <dbReference type="RuleBase" id="RU004474"/>
    </source>
</evidence>
<dbReference type="InterPro" id="IPR001796">
    <property type="entry name" value="DHFR_dom"/>
</dbReference>
<dbReference type="GO" id="GO:0046654">
    <property type="term" value="P:tetrahydrofolate biosynthetic process"/>
    <property type="evidence" value="ECO:0007669"/>
    <property type="project" value="InterPro"/>
</dbReference>
<name>A0A922T5W4_9HYPH</name>
<dbReference type="PANTHER" id="PTHR48069">
    <property type="entry name" value="DIHYDROFOLATE REDUCTASE"/>
    <property type="match status" value="1"/>
</dbReference>
<proteinExistence type="inferred from homology"/>
<dbReference type="Proteomes" id="UP000052167">
    <property type="component" value="Unassembled WGS sequence"/>
</dbReference>
<evidence type="ECO:0000259" key="10">
    <source>
        <dbReference type="PROSITE" id="PS51330"/>
    </source>
</evidence>
<dbReference type="PROSITE" id="PS00075">
    <property type="entry name" value="DHFR_1"/>
    <property type="match status" value="1"/>
</dbReference>
<gene>
    <name evidence="11" type="ORF">GV68_14660</name>
</gene>
<dbReference type="GO" id="GO:0016301">
    <property type="term" value="F:kinase activity"/>
    <property type="evidence" value="ECO:0007669"/>
    <property type="project" value="UniProtKB-KW"/>
</dbReference>
<dbReference type="OrthoDB" id="9804315at2"/>
<dbReference type="CDD" id="cd00209">
    <property type="entry name" value="DHFR"/>
    <property type="match status" value="1"/>
</dbReference>
<keyword evidence="6 8" id="KW-0560">Oxidoreductase</keyword>
<reference evidence="11 12" key="1">
    <citation type="submission" date="2014-06" db="EMBL/GenBank/DDBJ databases">
        <title>Rhizobium pelagicum/R2-400B4.</title>
        <authorList>
            <person name="Kimes N.E."/>
            <person name="Lopez-Perez M."/>
        </authorList>
    </citation>
    <scope>NUCLEOTIDE SEQUENCE [LARGE SCALE GENOMIC DNA]</scope>
    <source>
        <strain evidence="11 12">R2-400B4</strain>
    </source>
</reference>
<dbReference type="InterPro" id="IPR024072">
    <property type="entry name" value="DHFR-like_dom_sf"/>
</dbReference>
<dbReference type="EC" id="1.5.1.3" evidence="3 8"/>
<dbReference type="InterPro" id="IPR017925">
    <property type="entry name" value="DHFR_CS"/>
</dbReference>
<dbReference type="Pfam" id="PF00186">
    <property type="entry name" value="DHFR_1"/>
    <property type="match status" value="1"/>
</dbReference>
<evidence type="ECO:0000256" key="2">
    <source>
        <dbReference type="ARBA" id="ARBA00009539"/>
    </source>
</evidence>
<evidence type="ECO:0000256" key="7">
    <source>
        <dbReference type="ARBA" id="ARBA00025067"/>
    </source>
</evidence>
<comment type="caution">
    <text evidence="11">The sequence shown here is derived from an EMBL/GenBank/DDBJ whole genome shotgun (WGS) entry which is preliminary data.</text>
</comment>
<evidence type="ECO:0000256" key="5">
    <source>
        <dbReference type="ARBA" id="ARBA00022857"/>
    </source>
</evidence>
<comment type="similarity">
    <text evidence="2 8 9">Belongs to the dihydrofolate reductase family.</text>
</comment>
<dbReference type="PIRSF" id="PIRSF000194">
    <property type="entry name" value="DHFR"/>
    <property type="match status" value="1"/>
</dbReference>
<dbReference type="GO" id="GO:0004146">
    <property type="term" value="F:dihydrofolate reductase activity"/>
    <property type="evidence" value="ECO:0007669"/>
    <property type="project" value="UniProtKB-EC"/>
</dbReference>
<dbReference type="PANTHER" id="PTHR48069:SF3">
    <property type="entry name" value="DIHYDROFOLATE REDUCTASE"/>
    <property type="match status" value="1"/>
</dbReference>
<organism evidence="11 12">
    <name type="scientific">Pseudorhizobium pelagicum</name>
    <dbReference type="NCBI Taxonomy" id="1509405"/>
    <lineage>
        <taxon>Bacteria</taxon>
        <taxon>Pseudomonadati</taxon>
        <taxon>Pseudomonadota</taxon>
        <taxon>Alphaproteobacteria</taxon>
        <taxon>Hyphomicrobiales</taxon>
        <taxon>Rhizobiaceae</taxon>
        <taxon>Rhizobium/Agrobacterium group</taxon>
        <taxon>Pseudorhizobium</taxon>
    </lineage>
</organism>
<evidence type="ECO:0000256" key="1">
    <source>
        <dbReference type="ARBA" id="ARBA00004903"/>
    </source>
</evidence>
<dbReference type="Gene3D" id="3.40.430.10">
    <property type="entry name" value="Dihydrofolate Reductase, subunit A"/>
    <property type="match status" value="1"/>
</dbReference>
<dbReference type="PRINTS" id="PR00070">
    <property type="entry name" value="DHFR"/>
</dbReference>
<dbReference type="GO" id="GO:0050661">
    <property type="term" value="F:NADP binding"/>
    <property type="evidence" value="ECO:0007669"/>
    <property type="project" value="InterPro"/>
</dbReference>
<keyword evidence="5 8" id="KW-0521">NADP</keyword>
<dbReference type="GO" id="GO:0046655">
    <property type="term" value="P:folic acid metabolic process"/>
    <property type="evidence" value="ECO:0007669"/>
    <property type="project" value="TreeGrafter"/>
</dbReference>
<evidence type="ECO:0000313" key="12">
    <source>
        <dbReference type="Proteomes" id="UP000052167"/>
    </source>
</evidence>
<dbReference type="InterPro" id="IPR012259">
    <property type="entry name" value="DHFR"/>
</dbReference>
<dbReference type="GO" id="GO:0046452">
    <property type="term" value="P:dihydrofolate metabolic process"/>
    <property type="evidence" value="ECO:0007669"/>
    <property type="project" value="TreeGrafter"/>
</dbReference>
<comment type="function">
    <text evidence="7 8">Key enzyme in folate metabolism. Catalyzes an essential reaction for de novo glycine and purine synthesis, and for DNA precursor synthesis.</text>
</comment>
<dbReference type="PROSITE" id="PS51330">
    <property type="entry name" value="DHFR_2"/>
    <property type="match status" value="1"/>
</dbReference>
<dbReference type="GO" id="GO:0005829">
    <property type="term" value="C:cytosol"/>
    <property type="evidence" value="ECO:0007669"/>
    <property type="project" value="TreeGrafter"/>
</dbReference>
<keyword evidence="11" id="KW-0808">Transferase</keyword>
<evidence type="ECO:0000256" key="6">
    <source>
        <dbReference type="ARBA" id="ARBA00023002"/>
    </source>
</evidence>
<evidence type="ECO:0000256" key="8">
    <source>
        <dbReference type="PIRNR" id="PIRNR000194"/>
    </source>
</evidence>
<feature type="domain" description="DHFR" evidence="10">
    <location>
        <begin position="5"/>
        <end position="171"/>
    </location>
</feature>
<sequence>MTTVPVSIVVAVADDGVIGREGGMPWKLSTDLKRFKALTIGKPVIVGRKTLESFGGKALPGRPHIVVTRSADFVLDGAVTASSVQEALEIAQRIAAETGATEVCVIGGGEIYKQALDATDVLYVTHVETTIGDGDTFFPDIDPDVFEKREETAHPSGERDSYPTRFAVYVRRPATN</sequence>
<comment type="catalytic activity">
    <reaction evidence="8">
        <text>(6S)-5,6,7,8-tetrahydrofolate + NADP(+) = 7,8-dihydrofolate + NADPH + H(+)</text>
        <dbReference type="Rhea" id="RHEA:15009"/>
        <dbReference type="ChEBI" id="CHEBI:15378"/>
        <dbReference type="ChEBI" id="CHEBI:57451"/>
        <dbReference type="ChEBI" id="CHEBI:57453"/>
        <dbReference type="ChEBI" id="CHEBI:57783"/>
        <dbReference type="ChEBI" id="CHEBI:58349"/>
        <dbReference type="EC" id="1.5.1.3"/>
    </reaction>
</comment>